<dbReference type="EMBL" id="CAFBLQ010000043">
    <property type="protein sequence ID" value="CAB4867249.1"/>
    <property type="molecule type" value="Genomic_DNA"/>
</dbReference>
<evidence type="ECO:0000313" key="1">
    <source>
        <dbReference type="EMBL" id="CAB4867249.1"/>
    </source>
</evidence>
<gene>
    <name evidence="1" type="ORF">UFOPK3423_00545</name>
</gene>
<protein>
    <submittedName>
        <fullName evidence="1">Unannotated protein</fullName>
    </submittedName>
</protein>
<name>A0A6J7DFQ1_9ZZZZ</name>
<dbReference type="AlphaFoldDB" id="A0A6J7DFQ1"/>
<proteinExistence type="predicted"/>
<accession>A0A6J7DFQ1</accession>
<reference evidence="1" key="1">
    <citation type="submission" date="2020-05" db="EMBL/GenBank/DDBJ databases">
        <authorList>
            <person name="Chiriac C."/>
            <person name="Salcher M."/>
            <person name="Ghai R."/>
            <person name="Kavagutti S V."/>
        </authorList>
    </citation>
    <scope>NUCLEOTIDE SEQUENCE</scope>
</reference>
<organism evidence="1">
    <name type="scientific">freshwater metagenome</name>
    <dbReference type="NCBI Taxonomy" id="449393"/>
    <lineage>
        <taxon>unclassified sequences</taxon>
        <taxon>metagenomes</taxon>
        <taxon>ecological metagenomes</taxon>
    </lineage>
</organism>
<sequence length="85" mass="9978">MTAKTRRAYAAVLHDQSVSREDAWHRAVEFLFERLVVCWEINGVPTEGQRDLLLRLRAATTQERLFVRDALRRHCAEWFPDVEAP</sequence>